<evidence type="ECO:0000256" key="1">
    <source>
        <dbReference type="RuleBase" id="RU367026"/>
    </source>
</evidence>
<reference evidence="2" key="1">
    <citation type="submission" date="2019-12" db="EMBL/GenBank/DDBJ databases">
        <title>Genome sequencing and annotation of Brassica cretica.</title>
        <authorList>
            <person name="Studholme D.J."/>
            <person name="Sarris P.F."/>
        </authorList>
    </citation>
    <scope>NUCLEOTIDE SEQUENCE</scope>
    <source>
        <strain evidence="2">PFS-001/15</strain>
        <tissue evidence="2">Leaf</tissue>
    </source>
</reference>
<keyword evidence="1" id="KW-0653">Protein transport</keyword>
<comment type="subcellular location">
    <subcellularLocation>
        <location evidence="1">Endoplasmic reticulum membrane</location>
        <topology evidence="1">Multi-pass membrane protein</topology>
    </subcellularLocation>
</comment>
<feature type="transmembrane region" description="Helical" evidence="1">
    <location>
        <begin position="47"/>
        <end position="68"/>
    </location>
</feature>
<keyword evidence="1" id="KW-0256">Endoplasmic reticulum</keyword>
<keyword evidence="1" id="KW-0812">Transmembrane</keyword>
<gene>
    <name evidence="2" type="ORF">F2Q68_00017094</name>
</gene>
<dbReference type="GO" id="GO:0070973">
    <property type="term" value="P:protein localization to endoplasmic reticulum exit site"/>
    <property type="evidence" value="ECO:0007669"/>
    <property type="project" value="UniProtKB-UniRule"/>
</dbReference>
<protein>
    <recommendedName>
        <fullName evidence="1">Endoplasmic reticulum transmembrane protein</fullName>
    </recommendedName>
</protein>
<proteinExistence type="inferred from homology"/>
<comment type="function">
    <text evidence="1">May play a role in anterograde transport of membrane proteins from the endoplasmic reticulum to the Golgi.</text>
</comment>
<feature type="transmembrane region" description="Helical" evidence="1">
    <location>
        <begin position="6"/>
        <end position="26"/>
    </location>
</feature>
<evidence type="ECO:0000313" key="3">
    <source>
        <dbReference type="Proteomes" id="UP000712281"/>
    </source>
</evidence>
<comment type="similarity">
    <text evidence="1">Belongs to the BCAP29/BCAP31 family.</text>
</comment>
<name>A0A8S9HGF3_BRACR</name>
<keyword evidence="1" id="KW-0472">Membrane</keyword>
<keyword evidence="1" id="KW-0931">ER-Golgi transport</keyword>
<dbReference type="InterPro" id="IPR008417">
    <property type="entry name" value="BAP29/BAP31"/>
</dbReference>
<dbReference type="AlphaFoldDB" id="A0A8S9HGF3"/>
<sequence>MFIEMFQLLFTIVAVEAALILTLGFGTPVRRVVVKLLDLLKQGRGPLVTKTVAATMLVLFGSVLFSTIQINTRVSESGGVANPTDQVMFANRLLESFLMECITTPESFKSQEETWSTIQINTRVSESGGVANPTDQVMFANRLLESFLMGTVLFLALVMDRMHYYTRELQITRRNLEVAVKKTKTAA</sequence>
<dbReference type="PANTHER" id="PTHR12701:SF59">
    <property type="entry name" value="ENDOPLASMIC RETICULUM TRANSMEMBRANE PROTEIN"/>
    <property type="match status" value="1"/>
</dbReference>
<feature type="transmembrane region" description="Helical" evidence="1">
    <location>
        <begin position="139"/>
        <end position="159"/>
    </location>
</feature>
<dbReference type="GO" id="GO:0005789">
    <property type="term" value="C:endoplasmic reticulum membrane"/>
    <property type="evidence" value="ECO:0007669"/>
    <property type="project" value="UniProtKB-SubCell"/>
</dbReference>
<evidence type="ECO:0000313" key="2">
    <source>
        <dbReference type="EMBL" id="KAF2558291.1"/>
    </source>
</evidence>
<dbReference type="Proteomes" id="UP000712281">
    <property type="component" value="Unassembled WGS sequence"/>
</dbReference>
<dbReference type="EMBL" id="QGKW02001940">
    <property type="protein sequence ID" value="KAF2558291.1"/>
    <property type="molecule type" value="Genomic_DNA"/>
</dbReference>
<dbReference type="GO" id="GO:0006886">
    <property type="term" value="P:intracellular protein transport"/>
    <property type="evidence" value="ECO:0007669"/>
    <property type="project" value="UniProtKB-UniRule"/>
</dbReference>
<keyword evidence="1" id="KW-0813">Transport</keyword>
<dbReference type="PANTHER" id="PTHR12701">
    <property type="entry name" value="BCR-ASSOCIATED PROTEIN, BAP"/>
    <property type="match status" value="1"/>
</dbReference>
<keyword evidence="1" id="KW-1133">Transmembrane helix</keyword>
<comment type="caution">
    <text evidence="2">The sequence shown here is derived from an EMBL/GenBank/DDBJ whole genome shotgun (WGS) entry which is preliminary data.</text>
</comment>
<organism evidence="2 3">
    <name type="scientific">Brassica cretica</name>
    <name type="common">Mustard</name>
    <dbReference type="NCBI Taxonomy" id="69181"/>
    <lineage>
        <taxon>Eukaryota</taxon>
        <taxon>Viridiplantae</taxon>
        <taxon>Streptophyta</taxon>
        <taxon>Embryophyta</taxon>
        <taxon>Tracheophyta</taxon>
        <taxon>Spermatophyta</taxon>
        <taxon>Magnoliopsida</taxon>
        <taxon>eudicotyledons</taxon>
        <taxon>Gunneridae</taxon>
        <taxon>Pentapetalae</taxon>
        <taxon>rosids</taxon>
        <taxon>malvids</taxon>
        <taxon>Brassicales</taxon>
        <taxon>Brassicaceae</taxon>
        <taxon>Brassiceae</taxon>
        <taxon>Brassica</taxon>
    </lineage>
</organism>
<dbReference type="GO" id="GO:0006888">
    <property type="term" value="P:endoplasmic reticulum to Golgi vesicle-mediated transport"/>
    <property type="evidence" value="ECO:0007669"/>
    <property type="project" value="UniProtKB-UniRule"/>
</dbReference>
<accession>A0A8S9HGF3</accession>